<feature type="domain" description="DAPG hydrolase PhiG" evidence="7">
    <location>
        <begin position="58"/>
        <end position="224"/>
    </location>
</feature>
<feature type="region of interest" description="Disordered" evidence="6">
    <location>
        <begin position="1"/>
        <end position="22"/>
    </location>
</feature>
<comment type="caution">
    <text evidence="8">The sequence shown here is derived from an EMBL/GenBank/DDBJ whole genome shotgun (WGS) entry which is preliminary data.</text>
</comment>
<proteinExistence type="inferred from homology"/>
<evidence type="ECO:0000256" key="2">
    <source>
        <dbReference type="ARBA" id="ARBA00022723"/>
    </source>
</evidence>
<dbReference type="EMBL" id="PPPD01000002">
    <property type="protein sequence ID" value="PNY79601.1"/>
    <property type="molecule type" value="Genomic_DNA"/>
</dbReference>
<keyword evidence="4" id="KW-0862">Zinc</keyword>
<accession>A0A2K3UST5</accession>
<evidence type="ECO:0000256" key="4">
    <source>
        <dbReference type="ARBA" id="ARBA00022833"/>
    </source>
</evidence>
<dbReference type="Pfam" id="PF18089">
    <property type="entry name" value="DAPG_hydrolase"/>
    <property type="match status" value="1"/>
</dbReference>
<keyword evidence="3" id="KW-0378">Hydrolase</keyword>
<comment type="cofactor">
    <cofactor evidence="1">
        <name>Zn(2+)</name>
        <dbReference type="ChEBI" id="CHEBI:29105"/>
    </cofactor>
</comment>
<sequence>MSGHLTPAMTVPEARRPRPSLPAPLEFGWQMRGLETARTTLTRRRGGALELTIDHAPLRGVTPAMLRWWFEGVHLDMVYRGQRLPRYRVWHPRDHIALGKPRLHRNGLAGEGAHFHIQEVFGRDGRFRVDSTEYVEKLDDSGIRLLKFVAGVRVFSLEHWFSALPGGTRYESQMVVGTSSPLLGRVLNPLLTTRVFPESMGRAWLRHNVEEVGNFEFFLPELWAQEAGGRRRLASGTTAHH</sequence>
<evidence type="ECO:0000259" key="7">
    <source>
        <dbReference type="Pfam" id="PF18089"/>
    </source>
</evidence>
<dbReference type="AlphaFoldDB" id="A0A2K3UST5"/>
<evidence type="ECO:0000256" key="3">
    <source>
        <dbReference type="ARBA" id="ARBA00022801"/>
    </source>
</evidence>
<evidence type="ECO:0000256" key="6">
    <source>
        <dbReference type="SAM" id="MobiDB-lite"/>
    </source>
</evidence>
<keyword evidence="9" id="KW-1185">Reference proteome</keyword>
<keyword evidence="2" id="KW-0479">Metal-binding</keyword>
<evidence type="ECO:0000256" key="1">
    <source>
        <dbReference type="ARBA" id="ARBA00001947"/>
    </source>
</evidence>
<name>A0A2K3UST5_9DEIO</name>
<evidence type="ECO:0000256" key="5">
    <source>
        <dbReference type="ARBA" id="ARBA00023459"/>
    </source>
</evidence>
<evidence type="ECO:0000313" key="8">
    <source>
        <dbReference type="EMBL" id="PNY79601.1"/>
    </source>
</evidence>
<organism evidence="8 9">
    <name type="scientific">Deinococcus koreensis</name>
    <dbReference type="NCBI Taxonomy" id="2054903"/>
    <lineage>
        <taxon>Bacteria</taxon>
        <taxon>Thermotogati</taxon>
        <taxon>Deinococcota</taxon>
        <taxon>Deinococci</taxon>
        <taxon>Deinococcales</taxon>
        <taxon>Deinococcaceae</taxon>
        <taxon>Deinococcus</taxon>
    </lineage>
</organism>
<gene>
    <name evidence="8" type="ORF">CVO96_16665</name>
</gene>
<evidence type="ECO:0000313" key="9">
    <source>
        <dbReference type="Proteomes" id="UP000236379"/>
    </source>
</evidence>
<dbReference type="InterPro" id="IPR041526">
    <property type="entry name" value="DAPG_hydrolase"/>
</dbReference>
<dbReference type="RefSeq" id="WP_103313585.1">
    <property type="nucleotide sequence ID" value="NZ_PPPD01000002.1"/>
</dbReference>
<dbReference type="OrthoDB" id="2052122at2"/>
<reference evidence="8 9" key="1">
    <citation type="submission" date="2018-01" db="EMBL/GenBank/DDBJ databases">
        <title>Deinococcus koreensis sp. nov., a radiation-resistant bacterium isolated from river water.</title>
        <authorList>
            <person name="Choi A."/>
        </authorList>
    </citation>
    <scope>NUCLEOTIDE SEQUENCE [LARGE SCALE GENOMIC DNA]</scope>
    <source>
        <strain evidence="8 9">SJW1-2</strain>
    </source>
</reference>
<protein>
    <recommendedName>
        <fullName evidence="7">DAPG hydrolase PhiG domain-containing protein</fullName>
    </recommendedName>
</protein>
<comment type="similarity">
    <text evidence="5">Belongs to the DAPG/phloretin hydrolase family.</text>
</comment>
<dbReference type="Proteomes" id="UP000236379">
    <property type="component" value="Unassembled WGS sequence"/>
</dbReference>